<proteinExistence type="predicted"/>
<name>E5XV72_SEGRC</name>
<dbReference type="Proteomes" id="UP000004816">
    <property type="component" value="Unassembled WGS sequence"/>
</dbReference>
<feature type="compositionally biased region" description="Polar residues" evidence="1">
    <location>
        <begin position="155"/>
        <end position="169"/>
    </location>
</feature>
<evidence type="ECO:0000313" key="4">
    <source>
        <dbReference type="Proteomes" id="UP000004816"/>
    </source>
</evidence>
<dbReference type="STRING" id="679197.HMPREF9336_03394"/>
<sequence length="169" mass="17617">MRTLSALLAVSAVGLAANLFPASAHAIGNAPAICDVADSHASAVLNASNAFTDVLGRSDPTDESSQAQFRATRADLIHKLRDEADAIDGQDTPAEFQAVARRYTAAERTFADAIVQGDIDSFQTDVDERNSAQHALFAQCNAAIGDQPSGDKTDPQSSPEDGASSPSDE</sequence>
<gene>
    <name evidence="3" type="ORF">HMPREF9336_03394</name>
</gene>
<keyword evidence="4" id="KW-1185">Reference proteome</keyword>
<evidence type="ECO:0000256" key="2">
    <source>
        <dbReference type="SAM" id="SignalP"/>
    </source>
</evidence>
<comment type="caution">
    <text evidence="3">The sequence shown here is derived from an EMBL/GenBank/DDBJ whole genome shotgun (WGS) entry which is preliminary data.</text>
</comment>
<feature type="signal peptide" evidence="2">
    <location>
        <begin position="1"/>
        <end position="26"/>
    </location>
</feature>
<dbReference type="EMBL" id="ACZI02000001">
    <property type="protein sequence ID" value="EFV11777.1"/>
    <property type="molecule type" value="Genomic_DNA"/>
</dbReference>
<protein>
    <submittedName>
        <fullName evidence="3">Uncharacterized protein</fullName>
    </submittedName>
</protein>
<reference evidence="3 4" key="1">
    <citation type="journal article" date="2011" name="Stand. Genomic Sci.">
        <title>High quality draft genome sequence of Segniliparus rugosus CDC 945(T)= (ATCC BAA-974(T)).</title>
        <authorList>
            <person name="Earl A.M."/>
            <person name="Desjardins C.A."/>
            <person name="Fitzgerald M.G."/>
            <person name="Arachchi H.M."/>
            <person name="Zeng Q."/>
            <person name="Mehta T."/>
            <person name="Griggs A."/>
            <person name="Birren B.W."/>
            <person name="Toney N.C."/>
            <person name="Carr J."/>
            <person name="Posey J."/>
            <person name="Butler W.R."/>
        </authorList>
    </citation>
    <scope>NUCLEOTIDE SEQUENCE [LARGE SCALE GENOMIC DNA]</scope>
    <source>
        <strain evidence="4">ATCC BAA-974 / DSM 45345 / CCUG 50838 / CIP 108380 / JCM 13579 / CDC 945</strain>
    </source>
</reference>
<dbReference type="HOGENOM" id="CLU_1577420_0_0_11"/>
<feature type="chain" id="PRO_5003200419" evidence="2">
    <location>
        <begin position="27"/>
        <end position="169"/>
    </location>
</feature>
<feature type="region of interest" description="Disordered" evidence="1">
    <location>
        <begin position="143"/>
        <end position="169"/>
    </location>
</feature>
<dbReference type="RefSeq" id="WP_007472365.1">
    <property type="nucleotide sequence ID" value="NZ_KI391953.1"/>
</dbReference>
<accession>E5XV72</accession>
<evidence type="ECO:0000256" key="1">
    <source>
        <dbReference type="SAM" id="MobiDB-lite"/>
    </source>
</evidence>
<dbReference type="AlphaFoldDB" id="E5XV72"/>
<organism evidence="3 4">
    <name type="scientific">Segniliparus rugosus (strain ATCC BAA-974 / DSM 45345 / CCUG 50838 / CIP 108380 / JCM 13579 / CDC 945)</name>
    <dbReference type="NCBI Taxonomy" id="679197"/>
    <lineage>
        <taxon>Bacteria</taxon>
        <taxon>Bacillati</taxon>
        <taxon>Actinomycetota</taxon>
        <taxon>Actinomycetes</taxon>
        <taxon>Mycobacteriales</taxon>
        <taxon>Segniliparaceae</taxon>
        <taxon>Segniliparus</taxon>
    </lineage>
</organism>
<evidence type="ECO:0000313" key="3">
    <source>
        <dbReference type="EMBL" id="EFV11777.1"/>
    </source>
</evidence>
<keyword evidence="2" id="KW-0732">Signal</keyword>
<dbReference type="OrthoDB" id="9839662at2"/>